<protein>
    <submittedName>
        <fullName evidence="9">OLC1v1022179C2</fullName>
    </submittedName>
</protein>
<evidence type="ECO:0000256" key="6">
    <source>
        <dbReference type="SAM" id="MobiDB-lite"/>
    </source>
</evidence>
<dbReference type="SUPFAM" id="SSF54928">
    <property type="entry name" value="RNA-binding domain, RBD"/>
    <property type="match status" value="1"/>
</dbReference>
<comment type="subcellular location">
    <subcellularLocation>
        <location evidence="2">Nucleus</location>
    </subcellularLocation>
</comment>
<dbReference type="PROSITE" id="PS50961">
    <property type="entry name" value="HTH_LA"/>
    <property type="match status" value="1"/>
</dbReference>
<dbReference type="InterPro" id="IPR002344">
    <property type="entry name" value="Lupus_La"/>
</dbReference>
<dbReference type="Gene3D" id="1.10.10.10">
    <property type="entry name" value="Winged helix-like DNA-binding domain superfamily/Winged helix DNA-binding domain"/>
    <property type="match status" value="1"/>
</dbReference>
<feature type="compositionally biased region" description="Basic and acidic residues" evidence="6">
    <location>
        <begin position="279"/>
        <end position="323"/>
    </location>
</feature>
<dbReference type="Pfam" id="PF05383">
    <property type="entry name" value="La"/>
    <property type="match status" value="1"/>
</dbReference>
<proteinExistence type="predicted"/>
<feature type="compositionally biased region" description="Basic and acidic residues" evidence="6">
    <location>
        <begin position="243"/>
        <end position="260"/>
    </location>
</feature>
<evidence type="ECO:0000256" key="1">
    <source>
        <dbReference type="ARBA" id="ARBA00002339"/>
    </source>
</evidence>
<comment type="function">
    <text evidence="1">Transcriptional regulator.</text>
</comment>
<dbReference type="GO" id="GO:0006396">
    <property type="term" value="P:RNA processing"/>
    <property type="evidence" value="ECO:0007669"/>
    <property type="project" value="InterPro"/>
</dbReference>
<evidence type="ECO:0000259" key="8">
    <source>
        <dbReference type="PROSITE" id="PS50961"/>
    </source>
</evidence>
<dbReference type="InterPro" id="IPR000504">
    <property type="entry name" value="RRM_dom"/>
</dbReference>
<sequence length="413" mass="45796">MESEGLPIPSVSSSPPPVASDDHPDVSPTGSPDLSDHDHQPQPPAPLSSDQPPTILTDDLRDKIIKQVEYYFSDENLPSDKYLMKYVGKGGYVPIGVVASFRKMKKLTKDVSLIATALRESSLLVVSPNGKKVKRLHPLPPTEVKDPMLCTVVVENLPNDHSVENLQRIFGEAGKIQKIVIRDPHDARDSRKLTTTEKLLTTKLHALVEYDTVEAAERAVSSLNNEQDWRYGLRVKLLKKKTKTEGKAEGKTETRKKVWQEVDDDKNSTGQATNSVVEEENHCSSDHHDDSHDEEEGHLQKERTGENPQKDKTGEHQQKEHNGQRNRNRGRGRRQKYNGTNGHGHGHGTPPNSHHIGHGHGTPPNSHHIGHGHGTPPNSHHFEPSKPPPGPKMPDGTRGFTLGRGRPLQSNQS</sequence>
<keyword evidence="4" id="KW-0539">Nucleus</keyword>
<dbReference type="SMART" id="SM00360">
    <property type="entry name" value="RRM"/>
    <property type="match status" value="1"/>
</dbReference>
<dbReference type="AlphaFoldDB" id="A0AAV1BYK4"/>
<evidence type="ECO:0000256" key="3">
    <source>
        <dbReference type="ARBA" id="ARBA00022884"/>
    </source>
</evidence>
<dbReference type="FunFam" id="1.10.10.10:FF:000158">
    <property type="entry name" value="La ribonucleoprotein domain family member 7"/>
    <property type="match status" value="1"/>
</dbReference>
<dbReference type="EMBL" id="OX459118">
    <property type="protein sequence ID" value="CAI9087963.1"/>
    <property type="molecule type" value="Genomic_DNA"/>
</dbReference>
<evidence type="ECO:0000256" key="2">
    <source>
        <dbReference type="ARBA" id="ARBA00004123"/>
    </source>
</evidence>
<dbReference type="SMART" id="SM00715">
    <property type="entry name" value="LA"/>
    <property type="match status" value="1"/>
</dbReference>
<dbReference type="InterPro" id="IPR012677">
    <property type="entry name" value="Nucleotide-bd_a/b_plait_sf"/>
</dbReference>
<dbReference type="SUPFAM" id="SSF46785">
    <property type="entry name" value="Winged helix' DNA-binding domain"/>
    <property type="match status" value="1"/>
</dbReference>
<dbReference type="PRINTS" id="PR00302">
    <property type="entry name" value="LUPUSLA"/>
</dbReference>
<feature type="domain" description="RRM" evidence="7">
    <location>
        <begin position="150"/>
        <end position="240"/>
    </location>
</feature>
<dbReference type="GO" id="GO:0005634">
    <property type="term" value="C:nucleus"/>
    <property type="evidence" value="ECO:0007669"/>
    <property type="project" value="UniProtKB-SubCell"/>
</dbReference>
<evidence type="ECO:0000256" key="4">
    <source>
        <dbReference type="ARBA" id="ARBA00023242"/>
    </source>
</evidence>
<feature type="region of interest" description="Disordered" evidence="6">
    <location>
        <begin position="1"/>
        <end position="55"/>
    </location>
</feature>
<keyword evidence="10" id="KW-1185">Reference proteome</keyword>
<name>A0AAV1BYK4_OLDCO</name>
<dbReference type="PANTHER" id="PTHR22792:SF159">
    <property type="entry name" value="LA-RELATED PROTEIN 1B-RELATED"/>
    <property type="match status" value="1"/>
</dbReference>
<evidence type="ECO:0000259" key="7">
    <source>
        <dbReference type="PROSITE" id="PS50102"/>
    </source>
</evidence>
<reference evidence="9" key="1">
    <citation type="submission" date="2023-03" db="EMBL/GenBank/DDBJ databases">
        <authorList>
            <person name="Julca I."/>
        </authorList>
    </citation>
    <scope>NUCLEOTIDE SEQUENCE</scope>
</reference>
<dbReference type="InterPro" id="IPR006630">
    <property type="entry name" value="La_HTH"/>
</dbReference>
<dbReference type="Gene3D" id="3.30.70.330">
    <property type="match status" value="1"/>
</dbReference>
<dbReference type="GO" id="GO:0003729">
    <property type="term" value="F:mRNA binding"/>
    <property type="evidence" value="ECO:0007669"/>
    <property type="project" value="TreeGrafter"/>
</dbReference>
<gene>
    <name evidence="9" type="ORF">OLC1_LOCUS658</name>
</gene>
<dbReference type="InterPro" id="IPR035979">
    <property type="entry name" value="RBD_domain_sf"/>
</dbReference>
<feature type="region of interest" description="Disordered" evidence="6">
    <location>
        <begin position="241"/>
        <end position="413"/>
    </location>
</feature>
<keyword evidence="3 5" id="KW-0694">RNA-binding</keyword>
<dbReference type="Proteomes" id="UP001161247">
    <property type="component" value="Chromosome 1"/>
</dbReference>
<dbReference type="GO" id="GO:1990904">
    <property type="term" value="C:ribonucleoprotein complex"/>
    <property type="evidence" value="ECO:0007669"/>
    <property type="project" value="InterPro"/>
</dbReference>
<dbReference type="InterPro" id="IPR045180">
    <property type="entry name" value="La_dom_prot"/>
</dbReference>
<accession>A0AAV1BYK4</accession>
<dbReference type="InterPro" id="IPR036390">
    <property type="entry name" value="WH_DNA-bd_sf"/>
</dbReference>
<evidence type="ECO:0000313" key="9">
    <source>
        <dbReference type="EMBL" id="CAI9087963.1"/>
    </source>
</evidence>
<dbReference type="PANTHER" id="PTHR22792">
    <property type="entry name" value="LUPUS LA PROTEIN-RELATED"/>
    <property type="match status" value="1"/>
</dbReference>
<evidence type="ECO:0000256" key="5">
    <source>
        <dbReference type="PROSITE-ProRule" id="PRU00332"/>
    </source>
</evidence>
<dbReference type="Pfam" id="PF00076">
    <property type="entry name" value="RRM_1"/>
    <property type="match status" value="1"/>
</dbReference>
<feature type="domain" description="HTH La-type RNA-binding" evidence="8">
    <location>
        <begin position="54"/>
        <end position="143"/>
    </location>
</feature>
<dbReference type="PROSITE" id="PS50102">
    <property type="entry name" value="RRM"/>
    <property type="match status" value="1"/>
</dbReference>
<dbReference type="InterPro" id="IPR036388">
    <property type="entry name" value="WH-like_DNA-bd_sf"/>
</dbReference>
<evidence type="ECO:0000313" key="10">
    <source>
        <dbReference type="Proteomes" id="UP001161247"/>
    </source>
</evidence>
<feature type="compositionally biased region" description="Basic residues" evidence="6">
    <location>
        <begin position="324"/>
        <end position="336"/>
    </location>
</feature>
<organism evidence="9 10">
    <name type="scientific">Oldenlandia corymbosa var. corymbosa</name>
    <dbReference type="NCBI Taxonomy" id="529605"/>
    <lineage>
        <taxon>Eukaryota</taxon>
        <taxon>Viridiplantae</taxon>
        <taxon>Streptophyta</taxon>
        <taxon>Embryophyta</taxon>
        <taxon>Tracheophyta</taxon>
        <taxon>Spermatophyta</taxon>
        <taxon>Magnoliopsida</taxon>
        <taxon>eudicotyledons</taxon>
        <taxon>Gunneridae</taxon>
        <taxon>Pentapetalae</taxon>
        <taxon>asterids</taxon>
        <taxon>lamiids</taxon>
        <taxon>Gentianales</taxon>
        <taxon>Rubiaceae</taxon>
        <taxon>Rubioideae</taxon>
        <taxon>Spermacoceae</taxon>
        <taxon>Hedyotis-Oldenlandia complex</taxon>
        <taxon>Oldenlandia</taxon>
    </lineage>
</organism>